<accession>A0ABU5MXD1</accession>
<evidence type="ECO:0000313" key="3">
    <source>
        <dbReference type="Proteomes" id="UP001290861"/>
    </source>
</evidence>
<comment type="caution">
    <text evidence="2">The sequence shown here is derived from an EMBL/GenBank/DDBJ whole genome shotgun (WGS) entry which is preliminary data.</text>
</comment>
<dbReference type="RefSeq" id="WP_322608539.1">
    <property type="nucleotide sequence ID" value="NZ_JARVCO010000010.1"/>
</dbReference>
<feature type="chain" id="PRO_5045961893" evidence="1">
    <location>
        <begin position="23"/>
        <end position="113"/>
    </location>
</feature>
<name>A0ABU5MXD1_9BACT</name>
<proteinExistence type="predicted"/>
<reference evidence="2 3" key="1">
    <citation type="journal article" date="2024" name="Appl. Environ. Microbiol.">
        <title>Pontiella agarivorans sp. nov., a novel marine anaerobic bacterium capable of degrading macroalgal polysaccharides and fixing nitrogen.</title>
        <authorList>
            <person name="Liu N."/>
            <person name="Kivenson V."/>
            <person name="Peng X."/>
            <person name="Cui Z."/>
            <person name="Lankiewicz T.S."/>
            <person name="Gosselin K.M."/>
            <person name="English C.J."/>
            <person name="Blair E.M."/>
            <person name="O'Malley M.A."/>
            <person name="Valentine D.L."/>
        </authorList>
    </citation>
    <scope>NUCLEOTIDE SEQUENCE [LARGE SCALE GENOMIC DNA]</scope>
    <source>
        <strain evidence="2 3">NLcol2</strain>
    </source>
</reference>
<evidence type="ECO:0000313" key="2">
    <source>
        <dbReference type="EMBL" id="MDZ8118741.1"/>
    </source>
</evidence>
<keyword evidence="1" id="KW-0732">Signal</keyword>
<dbReference type="Proteomes" id="UP001290861">
    <property type="component" value="Unassembled WGS sequence"/>
</dbReference>
<feature type="signal peptide" evidence="1">
    <location>
        <begin position="1"/>
        <end position="22"/>
    </location>
</feature>
<sequence>MKNIFALWMALAVLHLMLTVSRADGTITEVNVVKSGLELKTWMVIGNKYQLQCSTNLVEGSWEDLGEQINAVMTVSNLYVHTEAEQCWFRVVEEQGDAAGPTSPPKPPGNLPF</sequence>
<dbReference type="EMBL" id="JARVCO010000010">
    <property type="protein sequence ID" value="MDZ8118741.1"/>
    <property type="molecule type" value="Genomic_DNA"/>
</dbReference>
<protein>
    <submittedName>
        <fullName evidence="2">Uncharacterized protein</fullName>
    </submittedName>
</protein>
<evidence type="ECO:0000256" key="1">
    <source>
        <dbReference type="SAM" id="SignalP"/>
    </source>
</evidence>
<gene>
    <name evidence="2" type="ORF">P9H32_08870</name>
</gene>
<keyword evidence="3" id="KW-1185">Reference proteome</keyword>
<organism evidence="2 3">
    <name type="scientific">Pontiella agarivorans</name>
    <dbReference type="NCBI Taxonomy" id="3038953"/>
    <lineage>
        <taxon>Bacteria</taxon>
        <taxon>Pseudomonadati</taxon>
        <taxon>Kiritimatiellota</taxon>
        <taxon>Kiritimatiellia</taxon>
        <taxon>Kiritimatiellales</taxon>
        <taxon>Pontiellaceae</taxon>
        <taxon>Pontiella</taxon>
    </lineage>
</organism>